<dbReference type="EMBL" id="FXAU01000001">
    <property type="protein sequence ID" value="SMG16174.1"/>
    <property type="molecule type" value="Genomic_DNA"/>
</dbReference>
<gene>
    <name evidence="1" type="ORF">SAMN05660862_1035</name>
</gene>
<proteinExistence type="predicted"/>
<organism evidence="1 2">
    <name type="scientific">Sphingobacterium psychroaquaticum</name>
    <dbReference type="NCBI Taxonomy" id="561061"/>
    <lineage>
        <taxon>Bacteria</taxon>
        <taxon>Pseudomonadati</taxon>
        <taxon>Bacteroidota</taxon>
        <taxon>Sphingobacteriia</taxon>
        <taxon>Sphingobacteriales</taxon>
        <taxon>Sphingobacteriaceae</taxon>
        <taxon>Sphingobacterium</taxon>
    </lineage>
</organism>
<keyword evidence="2" id="KW-1185">Reference proteome</keyword>
<name>A0A1X7IMN1_9SPHI</name>
<dbReference type="STRING" id="561061.SAMN05660862_1035"/>
<dbReference type="AlphaFoldDB" id="A0A1X7IMN1"/>
<accession>A0A1X7IMN1</accession>
<sequence length="45" mass="5409">MFTNQFVAFITICMCFRGKEEPFDEIPVKRSTFKQLTKPYNLNFK</sequence>
<protein>
    <submittedName>
        <fullName evidence="1">Uncharacterized protein</fullName>
    </submittedName>
</protein>
<evidence type="ECO:0000313" key="2">
    <source>
        <dbReference type="Proteomes" id="UP000192980"/>
    </source>
</evidence>
<evidence type="ECO:0000313" key="1">
    <source>
        <dbReference type="EMBL" id="SMG16174.1"/>
    </source>
</evidence>
<reference evidence="1 2" key="1">
    <citation type="submission" date="2017-04" db="EMBL/GenBank/DDBJ databases">
        <authorList>
            <person name="Afonso C.L."/>
            <person name="Miller P.J."/>
            <person name="Scott M.A."/>
            <person name="Spackman E."/>
            <person name="Goraichik I."/>
            <person name="Dimitrov K.M."/>
            <person name="Suarez D.L."/>
            <person name="Swayne D.E."/>
        </authorList>
    </citation>
    <scope>NUCLEOTIDE SEQUENCE [LARGE SCALE GENOMIC DNA]</scope>
    <source>
        <strain evidence="1 2">DSM 22418</strain>
    </source>
</reference>
<dbReference type="Proteomes" id="UP000192980">
    <property type="component" value="Unassembled WGS sequence"/>
</dbReference>